<evidence type="ECO:0000313" key="1">
    <source>
        <dbReference type="EMBL" id="CEK98566.1"/>
    </source>
</evidence>
<organism evidence="1">
    <name type="scientific">Arion vulgaris</name>
    <dbReference type="NCBI Taxonomy" id="1028688"/>
    <lineage>
        <taxon>Eukaryota</taxon>
        <taxon>Metazoa</taxon>
        <taxon>Spiralia</taxon>
        <taxon>Lophotrochozoa</taxon>
        <taxon>Mollusca</taxon>
        <taxon>Gastropoda</taxon>
        <taxon>Heterobranchia</taxon>
        <taxon>Euthyneura</taxon>
        <taxon>Panpulmonata</taxon>
        <taxon>Eupulmonata</taxon>
        <taxon>Stylommatophora</taxon>
        <taxon>Helicina</taxon>
        <taxon>Arionoidea</taxon>
        <taxon>Arionidae</taxon>
        <taxon>Arion</taxon>
    </lineage>
</organism>
<dbReference type="AlphaFoldDB" id="A0A0B7C1R8"/>
<reference evidence="1" key="1">
    <citation type="submission" date="2014-12" db="EMBL/GenBank/DDBJ databases">
        <title>Insight into the proteome of Arion vulgaris.</title>
        <authorList>
            <person name="Aradska J."/>
            <person name="Bulat T."/>
            <person name="Smidak R."/>
            <person name="Sarate P."/>
            <person name="Gangsoo J."/>
            <person name="Sialana F."/>
            <person name="Bilban M."/>
            <person name="Lubec G."/>
        </authorList>
    </citation>
    <scope>NUCLEOTIDE SEQUENCE</scope>
    <source>
        <tissue evidence="1">Skin</tissue>
    </source>
</reference>
<feature type="non-terminal residue" evidence="1">
    <location>
        <position position="1"/>
    </location>
</feature>
<gene>
    <name evidence="1" type="primary">ORF219055</name>
</gene>
<protein>
    <submittedName>
        <fullName evidence="1">Uncharacterized protein</fullName>
    </submittedName>
</protein>
<feature type="non-terminal residue" evidence="1">
    <location>
        <position position="89"/>
    </location>
</feature>
<name>A0A0B7C1R8_9EUPU</name>
<accession>A0A0B7C1R8</accession>
<proteinExistence type="predicted"/>
<dbReference type="EMBL" id="HACG01051695">
    <property type="protein sequence ID" value="CEK98566.1"/>
    <property type="molecule type" value="Transcribed_RNA"/>
</dbReference>
<sequence>RHSRMPYAIMAANHRLRTYTQHMAAVFHSGLSNRYYASGASVPTTGRTLRVPGNNIPRRYSTTAQNRLRNVRSLYRTKHLGSCTLRRDS</sequence>